<comment type="caution">
    <text evidence="1">The sequence shown here is derived from an EMBL/GenBank/DDBJ whole genome shotgun (WGS) entry which is preliminary data.</text>
</comment>
<accession>A0A1R2BXX7</accession>
<dbReference type="EMBL" id="MPUH01000371">
    <property type="protein sequence ID" value="OMJ81660.1"/>
    <property type="molecule type" value="Genomic_DNA"/>
</dbReference>
<name>A0A1R2BXX7_9CILI</name>
<sequence length="175" mass="20275">MKKYPLKTSNSLTLPKITHFETLRPLVKSKTFMKNASMEQKMKNLDVLLNKDPIQDQNKQLKTAFKSYKTRIDISDLWGNKEKYLMNTGYFNAYLNLKQAEERQTSISRVTRKQISSPSYLDFKAQQNVKNNISKNSKIPAQTSSQVTSDPQEAKLCKKKCKELCNMLEKILQNS</sequence>
<evidence type="ECO:0000313" key="2">
    <source>
        <dbReference type="Proteomes" id="UP000187209"/>
    </source>
</evidence>
<proteinExistence type="predicted"/>
<keyword evidence="2" id="KW-1185">Reference proteome</keyword>
<reference evidence="1 2" key="1">
    <citation type="submission" date="2016-11" db="EMBL/GenBank/DDBJ databases">
        <title>The macronuclear genome of Stentor coeruleus: a giant cell with tiny introns.</title>
        <authorList>
            <person name="Slabodnick M."/>
            <person name="Ruby J.G."/>
            <person name="Reiff S.B."/>
            <person name="Swart E.C."/>
            <person name="Gosai S."/>
            <person name="Prabakaran S."/>
            <person name="Witkowska E."/>
            <person name="Larue G.E."/>
            <person name="Fisher S."/>
            <person name="Freeman R.M."/>
            <person name="Gunawardena J."/>
            <person name="Chu W."/>
            <person name="Stover N.A."/>
            <person name="Gregory B.D."/>
            <person name="Nowacki M."/>
            <person name="Derisi J."/>
            <person name="Roy S.W."/>
            <person name="Marshall W.F."/>
            <person name="Sood P."/>
        </authorList>
    </citation>
    <scope>NUCLEOTIDE SEQUENCE [LARGE SCALE GENOMIC DNA]</scope>
    <source>
        <strain evidence="1">WM001</strain>
    </source>
</reference>
<evidence type="ECO:0000313" key="1">
    <source>
        <dbReference type="EMBL" id="OMJ81660.1"/>
    </source>
</evidence>
<dbReference type="Proteomes" id="UP000187209">
    <property type="component" value="Unassembled WGS sequence"/>
</dbReference>
<protein>
    <submittedName>
        <fullName evidence="1">Uncharacterized protein</fullName>
    </submittedName>
</protein>
<dbReference type="AlphaFoldDB" id="A0A1R2BXX7"/>
<organism evidence="1 2">
    <name type="scientific">Stentor coeruleus</name>
    <dbReference type="NCBI Taxonomy" id="5963"/>
    <lineage>
        <taxon>Eukaryota</taxon>
        <taxon>Sar</taxon>
        <taxon>Alveolata</taxon>
        <taxon>Ciliophora</taxon>
        <taxon>Postciliodesmatophora</taxon>
        <taxon>Heterotrichea</taxon>
        <taxon>Heterotrichida</taxon>
        <taxon>Stentoridae</taxon>
        <taxon>Stentor</taxon>
    </lineage>
</organism>
<gene>
    <name evidence="1" type="ORF">SteCoe_17819</name>
</gene>